<dbReference type="Proteomes" id="UP000628669">
    <property type="component" value="Unassembled WGS sequence"/>
</dbReference>
<keyword evidence="3" id="KW-1185">Reference proteome</keyword>
<name>A0ABS1FQG6_9FLAO</name>
<dbReference type="EMBL" id="JAENHK010000001">
    <property type="protein sequence ID" value="MBK1894657.1"/>
    <property type="molecule type" value="Genomic_DNA"/>
</dbReference>
<accession>A0ABS1FQG6</accession>
<proteinExistence type="predicted"/>
<keyword evidence="1" id="KW-0732">Signal</keyword>
<dbReference type="Pfam" id="PF16128">
    <property type="entry name" value="DUF4840"/>
    <property type="match status" value="1"/>
</dbReference>
<dbReference type="PROSITE" id="PS51257">
    <property type="entry name" value="PROKAR_LIPOPROTEIN"/>
    <property type="match status" value="1"/>
</dbReference>
<gene>
    <name evidence="2" type="ORF">JHL15_02665</name>
</gene>
<evidence type="ECO:0000256" key="1">
    <source>
        <dbReference type="SAM" id="SignalP"/>
    </source>
</evidence>
<reference evidence="3" key="1">
    <citation type="submission" date="2021-01" db="EMBL/GenBank/DDBJ databases">
        <title>Genome public.</title>
        <authorList>
            <person name="Liu C."/>
            <person name="Sun Q."/>
        </authorList>
    </citation>
    <scope>NUCLEOTIDE SEQUENCE [LARGE SCALE GENOMIC DNA]</scope>
    <source>
        <strain evidence="3">YIM B02567</strain>
    </source>
</reference>
<dbReference type="InterPro" id="IPR032293">
    <property type="entry name" value="DUF4840"/>
</dbReference>
<feature type="chain" id="PRO_5047525530" evidence="1">
    <location>
        <begin position="25"/>
        <end position="192"/>
    </location>
</feature>
<feature type="signal peptide" evidence="1">
    <location>
        <begin position="1"/>
        <end position="24"/>
    </location>
</feature>
<comment type="caution">
    <text evidence="2">The sequence shown here is derived from an EMBL/GenBank/DDBJ whole genome shotgun (WGS) entry which is preliminary data.</text>
</comment>
<protein>
    <submittedName>
        <fullName evidence="2">DUF4840 domain-containing protein</fullName>
    </submittedName>
</protein>
<organism evidence="2 3">
    <name type="scientific">Chryseobacterium paridis</name>
    <dbReference type="NCBI Taxonomy" id="2800328"/>
    <lineage>
        <taxon>Bacteria</taxon>
        <taxon>Pseudomonadati</taxon>
        <taxon>Bacteroidota</taxon>
        <taxon>Flavobacteriia</taxon>
        <taxon>Flavobacteriales</taxon>
        <taxon>Weeksellaceae</taxon>
        <taxon>Chryseobacterium group</taxon>
        <taxon>Chryseobacterium</taxon>
    </lineage>
</organism>
<dbReference type="RefSeq" id="WP_200242486.1">
    <property type="nucleotide sequence ID" value="NZ_JAENHK010000001.1"/>
</dbReference>
<evidence type="ECO:0000313" key="3">
    <source>
        <dbReference type="Proteomes" id="UP000628669"/>
    </source>
</evidence>
<evidence type="ECO:0000313" key="2">
    <source>
        <dbReference type="EMBL" id="MBK1894657.1"/>
    </source>
</evidence>
<sequence>MKKFIVLKAFMALLVGFVSLGLLSCNDNDGPDIPPVKLQDVIGNYKGKLIISQGNNKNESIVGFAVKKDTIKFTDLPVKEIVKAVVKDPVKTEAALVALGKIKYNLNYTGAINTYYNAVELTFAPKTLELNIPMDGAIKKTIVTFAAKEKGFYVGQNYAMKFGLVAEKITVDGAVLTPYEMIKYDFPYCIKN</sequence>